<dbReference type="EMBL" id="CP111026">
    <property type="protein sequence ID" value="WAR27952.1"/>
    <property type="molecule type" value="Genomic_DNA"/>
</dbReference>
<sequence>MDIIEKIFGTSGLTIEQTDEDTHEYRLAEIKKAIAEHDAQAGEKKLLPYFTDKMYPLLKQHARPNGAVFRITQILRMINNLLSENKNNVENGSILGSYGIGESRDRDGRERDWEHERHRDIDRPRELDTDLEEGEYDRRDLIENDYNRDLRESELDRRERELERIRELEEIKREHERERELEEEEREHEIIRQLKEKERELEIIRDLEERERMKEMDDYREREVHDLERRSIHSRGDEGNWEEYEKYEKVSDAGMSNKGNKDDEELDNVSSCGSHESDYRAIEFSGPAPVPENIAVPIGMNDPLVFNRPLGKTEAYKEEFISEIIRILIEEQEDSDDEDEKESKKLVKIKANYFVIGECKFEENCKRSHDLFSGQTSETLKKYNIDTDVFDRYEILELLRKSSDAPIAIPQKEEERNYEVIENKDADHHVKQTSAYKEAIKKAQERMLIEKDDVEEQGNVEEMGSYEPMNIEAATAKSILKNKIAKHVESEKQLFQSCNIEDVIKHIMEEKKVDLTKNQDRCYGEEGHSGANIGDWESGHESDEGEEAETKKSIKQGTRLTGLSSSLNVRSYASMKYIRVCKWKRDTQK</sequence>
<evidence type="ECO:0000256" key="2">
    <source>
        <dbReference type="SAM" id="MobiDB-lite"/>
    </source>
</evidence>
<gene>
    <name evidence="3" type="ORF">MAR_013656</name>
</gene>
<name>A0ABY7G0I8_MYAAR</name>
<organism evidence="3 4">
    <name type="scientific">Mya arenaria</name>
    <name type="common">Soft-shell clam</name>
    <dbReference type="NCBI Taxonomy" id="6604"/>
    <lineage>
        <taxon>Eukaryota</taxon>
        <taxon>Metazoa</taxon>
        <taxon>Spiralia</taxon>
        <taxon>Lophotrochozoa</taxon>
        <taxon>Mollusca</taxon>
        <taxon>Bivalvia</taxon>
        <taxon>Autobranchia</taxon>
        <taxon>Heteroconchia</taxon>
        <taxon>Euheterodonta</taxon>
        <taxon>Imparidentia</taxon>
        <taxon>Neoheterodontei</taxon>
        <taxon>Myida</taxon>
        <taxon>Myoidea</taxon>
        <taxon>Myidae</taxon>
        <taxon>Mya</taxon>
    </lineage>
</organism>
<reference evidence="3" key="1">
    <citation type="submission" date="2022-11" db="EMBL/GenBank/DDBJ databases">
        <title>Centuries of genome instability and evolution in soft-shell clam transmissible cancer (bioRxiv).</title>
        <authorList>
            <person name="Hart S.F.M."/>
            <person name="Yonemitsu M.A."/>
            <person name="Giersch R.M."/>
            <person name="Beal B.F."/>
            <person name="Arriagada G."/>
            <person name="Davis B.W."/>
            <person name="Ostrander E.A."/>
            <person name="Goff S.P."/>
            <person name="Metzger M.J."/>
        </authorList>
    </citation>
    <scope>NUCLEOTIDE SEQUENCE</scope>
    <source>
        <strain evidence="3">MELC-2E11</strain>
        <tissue evidence="3">Siphon/mantle</tissue>
    </source>
</reference>
<protein>
    <recommendedName>
        <fullName evidence="5">C3H1-type domain-containing protein</fullName>
    </recommendedName>
</protein>
<feature type="region of interest" description="Disordered" evidence="2">
    <location>
        <begin position="252"/>
        <end position="273"/>
    </location>
</feature>
<accession>A0ABY7G0I8</accession>
<keyword evidence="1" id="KW-0175">Coiled coil</keyword>
<evidence type="ECO:0000313" key="3">
    <source>
        <dbReference type="EMBL" id="WAR27952.1"/>
    </source>
</evidence>
<evidence type="ECO:0008006" key="5">
    <source>
        <dbReference type="Google" id="ProtNLM"/>
    </source>
</evidence>
<keyword evidence="4" id="KW-1185">Reference proteome</keyword>
<proteinExistence type="predicted"/>
<feature type="region of interest" description="Disordered" evidence="2">
    <location>
        <begin position="521"/>
        <end position="557"/>
    </location>
</feature>
<feature type="coiled-coil region" evidence="1">
    <location>
        <begin position="151"/>
        <end position="214"/>
    </location>
</feature>
<feature type="region of interest" description="Disordered" evidence="2">
    <location>
        <begin position="96"/>
        <end position="117"/>
    </location>
</feature>
<evidence type="ECO:0000313" key="4">
    <source>
        <dbReference type="Proteomes" id="UP001164746"/>
    </source>
</evidence>
<feature type="compositionally biased region" description="Basic and acidic residues" evidence="2">
    <location>
        <begin position="102"/>
        <end position="117"/>
    </location>
</feature>
<evidence type="ECO:0000256" key="1">
    <source>
        <dbReference type="SAM" id="Coils"/>
    </source>
</evidence>
<dbReference type="Proteomes" id="UP001164746">
    <property type="component" value="Chromosome 15"/>
</dbReference>
<feature type="compositionally biased region" description="Basic and acidic residues" evidence="2">
    <location>
        <begin position="537"/>
        <end position="552"/>
    </location>
</feature>